<name>A0AA39TKH9_ARMTA</name>
<proteinExistence type="predicted"/>
<dbReference type="AlphaFoldDB" id="A0AA39TKH9"/>
<dbReference type="GeneID" id="85349777"/>
<dbReference type="Proteomes" id="UP001175211">
    <property type="component" value="Unassembled WGS sequence"/>
</dbReference>
<evidence type="ECO:0000313" key="1">
    <source>
        <dbReference type="EMBL" id="KAK0462297.1"/>
    </source>
</evidence>
<accession>A0AA39TKH9</accession>
<evidence type="ECO:0000313" key="2">
    <source>
        <dbReference type="Proteomes" id="UP001175211"/>
    </source>
</evidence>
<dbReference type="EMBL" id="JAUEPS010000009">
    <property type="protein sequence ID" value="KAK0462297.1"/>
    <property type="molecule type" value="Genomic_DNA"/>
</dbReference>
<keyword evidence="2" id="KW-1185">Reference proteome</keyword>
<dbReference type="RefSeq" id="XP_060333909.1">
    <property type="nucleotide sequence ID" value="XM_060466229.1"/>
</dbReference>
<evidence type="ECO:0008006" key="3">
    <source>
        <dbReference type="Google" id="ProtNLM"/>
    </source>
</evidence>
<gene>
    <name evidence="1" type="ORF">EV420DRAFT_1180935</name>
</gene>
<reference evidence="1" key="1">
    <citation type="submission" date="2023-06" db="EMBL/GenBank/DDBJ databases">
        <authorList>
            <consortium name="Lawrence Berkeley National Laboratory"/>
            <person name="Ahrendt S."/>
            <person name="Sahu N."/>
            <person name="Indic B."/>
            <person name="Wong-Bajracharya J."/>
            <person name="Merenyi Z."/>
            <person name="Ke H.-M."/>
            <person name="Monk M."/>
            <person name="Kocsube S."/>
            <person name="Drula E."/>
            <person name="Lipzen A."/>
            <person name="Balint B."/>
            <person name="Henrissat B."/>
            <person name="Andreopoulos B."/>
            <person name="Martin F.M."/>
            <person name="Harder C.B."/>
            <person name="Rigling D."/>
            <person name="Ford K.L."/>
            <person name="Foster G.D."/>
            <person name="Pangilinan J."/>
            <person name="Papanicolaou A."/>
            <person name="Barry K."/>
            <person name="LaButti K."/>
            <person name="Viragh M."/>
            <person name="Koriabine M."/>
            <person name="Yan M."/>
            <person name="Riley R."/>
            <person name="Champramary S."/>
            <person name="Plett K.L."/>
            <person name="Tsai I.J."/>
            <person name="Slot J."/>
            <person name="Sipos G."/>
            <person name="Plett J."/>
            <person name="Nagy L.G."/>
            <person name="Grigoriev I.V."/>
        </authorList>
    </citation>
    <scope>NUCLEOTIDE SEQUENCE</scope>
    <source>
        <strain evidence="1">CCBAS 213</strain>
    </source>
</reference>
<sequence length="425" mass="47579">MDPSSCLHLEVLLKVFHHYLTDREIPVQSFNFSDGLWVLGQVSSAWRAAVLSDKSLWSTINVAVNYPPHVDTMTTVDGGPISFMLYEEEPLYGIHTKILSPTTNEILSYILRRSGDLPLDISLHFPAKFLEAEDVISSTWRPFFSILSAESRRWRSLNLVAPAPIWEDFSAIPEPGLPLLKTVHAILPRGLCLMPFVNRCEKVVDLSIGIRRADGTPMNQNPVEMKKLHQLQVLAPLFLGAITAPNVKSLVVMNKAFAEFRFPTSFIPDFIRRSGCALTELVLHWNDTTEELFRILSSVPTLESLSCHGRLDVAFYEGMKSPSPLLPNLRALNLQRQVDVHRRFQFVTKPTTIVDATPVIDMVESRLASEVLQSVSISDVVVNVFRDAAKARLARLNEIPGVKVDIRQFDAGVTSGFGFNIATVY</sequence>
<organism evidence="1 2">
    <name type="scientific">Armillaria tabescens</name>
    <name type="common">Ringless honey mushroom</name>
    <name type="synonym">Agaricus tabescens</name>
    <dbReference type="NCBI Taxonomy" id="1929756"/>
    <lineage>
        <taxon>Eukaryota</taxon>
        <taxon>Fungi</taxon>
        <taxon>Dikarya</taxon>
        <taxon>Basidiomycota</taxon>
        <taxon>Agaricomycotina</taxon>
        <taxon>Agaricomycetes</taxon>
        <taxon>Agaricomycetidae</taxon>
        <taxon>Agaricales</taxon>
        <taxon>Marasmiineae</taxon>
        <taxon>Physalacriaceae</taxon>
        <taxon>Desarmillaria</taxon>
    </lineage>
</organism>
<comment type="caution">
    <text evidence="1">The sequence shown here is derived from an EMBL/GenBank/DDBJ whole genome shotgun (WGS) entry which is preliminary data.</text>
</comment>
<protein>
    <recommendedName>
        <fullName evidence="3">F-box domain-containing protein</fullName>
    </recommendedName>
</protein>